<evidence type="ECO:0000313" key="2">
    <source>
        <dbReference type="EMBL" id="SSX04118.1"/>
    </source>
</evidence>
<keyword evidence="1" id="KW-0812">Transmembrane</keyword>
<dbReference type="InterPro" id="IPR036179">
    <property type="entry name" value="Ig-like_dom_sf"/>
</dbReference>
<dbReference type="EMBL" id="UFQS01000450">
    <property type="protein sequence ID" value="SSX04118.1"/>
    <property type="molecule type" value="Genomic_DNA"/>
</dbReference>
<dbReference type="PANTHER" id="PTHR21261">
    <property type="entry name" value="BEAT PROTEIN"/>
    <property type="match status" value="1"/>
</dbReference>
<reference evidence="3" key="2">
    <citation type="submission" date="2018-07" db="EMBL/GenBank/DDBJ databases">
        <authorList>
            <person name="Quirk P.G."/>
            <person name="Krulwich T.A."/>
        </authorList>
    </citation>
    <scope>NUCLEOTIDE SEQUENCE</scope>
</reference>
<protein>
    <submittedName>
        <fullName evidence="3">CSON000023 protein</fullName>
    </submittedName>
    <submittedName>
        <fullName evidence="2">CSON010869 protein</fullName>
    </submittedName>
</protein>
<evidence type="ECO:0000313" key="3">
    <source>
        <dbReference type="EMBL" id="SSX28422.1"/>
    </source>
</evidence>
<dbReference type="EMBL" id="UFQT01000450">
    <property type="protein sequence ID" value="SSX24483.1"/>
    <property type="molecule type" value="Genomic_DNA"/>
</dbReference>
<dbReference type="AlphaFoldDB" id="A0A336MDE6"/>
<reference evidence="2" key="1">
    <citation type="submission" date="2018-04" db="EMBL/GenBank/DDBJ databases">
        <authorList>
            <person name="Go L.Y."/>
            <person name="Mitchell J.A."/>
        </authorList>
    </citation>
    <scope>NUCLEOTIDE SEQUENCE</scope>
    <source>
        <tissue evidence="2">Whole organism</tissue>
    </source>
</reference>
<dbReference type="Gene3D" id="2.60.40.10">
    <property type="entry name" value="Immunoglobulins"/>
    <property type="match status" value="1"/>
</dbReference>
<feature type="transmembrane region" description="Helical" evidence="1">
    <location>
        <begin position="170"/>
        <end position="189"/>
    </location>
</feature>
<accession>A0A336MDE6</accession>
<keyword evidence="1" id="KW-1133">Transmembrane helix</keyword>
<dbReference type="EMBL" id="UFQS01001006">
    <property type="protein sequence ID" value="SSX08506.1"/>
    <property type="molecule type" value="Genomic_DNA"/>
</dbReference>
<dbReference type="VEuPathDB" id="VectorBase:CSON010869"/>
<dbReference type="VEuPathDB" id="VectorBase:CSON000023"/>
<name>A0A336MDE6_CULSO</name>
<dbReference type="SUPFAM" id="SSF48726">
    <property type="entry name" value="Immunoglobulin"/>
    <property type="match status" value="1"/>
</dbReference>
<dbReference type="EMBL" id="UFQT01001006">
    <property type="protein sequence ID" value="SSX28422.1"/>
    <property type="molecule type" value="Genomic_DNA"/>
</dbReference>
<dbReference type="PANTHER" id="PTHR21261:SF2">
    <property type="entry name" value="GH04238P-RELATED"/>
    <property type="match status" value="1"/>
</dbReference>
<organism evidence="3">
    <name type="scientific">Culicoides sonorensis</name>
    <name type="common">Biting midge</name>
    <dbReference type="NCBI Taxonomy" id="179676"/>
    <lineage>
        <taxon>Eukaryota</taxon>
        <taxon>Metazoa</taxon>
        <taxon>Ecdysozoa</taxon>
        <taxon>Arthropoda</taxon>
        <taxon>Hexapoda</taxon>
        <taxon>Insecta</taxon>
        <taxon>Pterygota</taxon>
        <taxon>Neoptera</taxon>
        <taxon>Endopterygota</taxon>
        <taxon>Diptera</taxon>
        <taxon>Nematocera</taxon>
        <taxon>Chironomoidea</taxon>
        <taxon>Ceratopogonidae</taxon>
        <taxon>Ceratopogoninae</taxon>
        <taxon>Culicoides</taxon>
        <taxon>Monoculicoides</taxon>
    </lineage>
</organism>
<gene>
    <name evidence="3" type="primary">CSON000023</name>
    <name evidence="2" type="synonym">CSON010869</name>
</gene>
<evidence type="ECO:0000256" key="1">
    <source>
        <dbReference type="SAM" id="Phobius"/>
    </source>
</evidence>
<sequence>MAVTKPMWNHTGEYSCWVQTFESNDRKTAKVIVIVPESDFHLQYRTDHEGIVHIRCNVYNISPEPRLSVILGNDRIVDGTLKSTQASNGLYITSRHIKIPQSDIFPESNINCILSIPKTNYTRRKEVVYFEQPIPSDPSEHEIEDFSSPVFSLGPFHHNGCDTATSSRRITWFIPFLILTVNILISIFNNNNYHKVVSKESSSSSLS</sequence>
<proteinExistence type="predicted"/>
<dbReference type="InterPro" id="IPR013783">
    <property type="entry name" value="Ig-like_fold"/>
</dbReference>
<keyword evidence="1" id="KW-0472">Membrane</keyword>